<keyword evidence="1" id="KW-0812">Transmembrane</keyword>
<dbReference type="AlphaFoldDB" id="A0A494Z010"/>
<dbReference type="InterPro" id="IPR016977">
    <property type="entry name" value="ComGF"/>
</dbReference>
<comment type="caution">
    <text evidence="2">The sequence shown here is derived from an EMBL/GenBank/DDBJ whole genome shotgun (WGS) entry which is preliminary data.</text>
</comment>
<evidence type="ECO:0008006" key="4">
    <source>
        <dbReference type="Google" id="ProtNLM"/>
    </source>
</evidence>
<evidence type="ECO:0000313" key="2">
    <source>
        <dbReference type="EMBL" id="RKQ15771.1"/>
    </source>
</evidence>
<protein>
    <recommendedName>
        <fullName evidence="4">Competence protein ComGF</fullName>
    </recommendedName>
</protein>
<dbReference type="Pfam" id="PF15980">
    <property type="entry name" value="ComGF"/>
    <property type="match status" value="1"/>
</dbReference>
<evidence type="ECO:0000313" key="3">
    <source>
        <dbReference type="Proteomes" id="UP000272238"/>
    </source>
</evidence>
<dbReference type="NCBIfam" id="NF041002">
    <property type="entry name" value="pilin_ComGF"/>
    <property type="match status" value="1"/>
</dbReference>
<evidence type="ECO:0000256" key="1">
    <source>
        <dbReference type="SAM" id="Phobius"/>
    </source>
</evidence>
<name>A0A494Z010_9BACL</name>
<reference evidence="2 3" key="1">
    <citation type="journal article" date="2016" name="Antonie Van Leeuwenhoek">
        <title>Lysinibacillus endophyticus sp. nov., an indole-3-acetic acid producing endophytic bacterium isolated from corn root (Zea mays cv. Xinken-5).</title>
        <authorList>
            <person name="Yu J."/>
            <person name="Guan X."/>
            <person name="Liu C."/>
            <person name="Xiang W."/>
            <person name="Yu Z."/>
            <person name="Liu X."/>
            <person name="Wang G."/>
        </authorList>
    </citation>
    <scope>NUCLEOTIDE SEQUENCE [LARGE SCALE GENOMIC DNA]</scope>
    <source>
        <strain evidence="2 3">DSM 100506</strain>
    </source>
</reference>
<dbReference type="OrthoDB" id="2361316at2"/>
<feature type="transmembrane region" description="Helical" evidence="1">
    <location>
        <begin position="27"/>
        <end position="54"/>
    </location>
</feature>
<accession>A0A494Z010</accession>
<sequence length="167" mass="20116">MRAFYQFTWRKDEMYQRNWRNRLNSSGFTLIEALFSFIVFALFIHLLIFIYSWLNQMNDSITNNDHVAWELFVNDFEQYLSNVKHIEQSNTRAKTIQISYVNSNEIVVVDQYQDIIRMQKNYLGYIPLLMGIKNSSFRLNGNYITVYVEFQSGAVKEREFFVQIRNE</sequence>
<dbReference type="Proteomes" id="UP000272238">
    <property type="component" value="Unassembled WGS sequence"/>
</dbReference>
<proteinExistence type="predicted"/>
<keyword evidence="3" id="KW-1185">Reference proteome</keyword>
<gene>
    <name evidence="2" type="ORF">D8M03_11255</name>
</gene>
<keyword evidence="1" id="KW-0472">Membrane</keyword>
<keyword evidence="1" id="KW-1133">Transmembrane helix</keyword>
<dbReference type="EMBL" id="RBZN01000027">
    <property type="protein sequence ID" value="RKQ15771.1"/>
    <property type="molecule type" value="Genomic_DNA"/>
</dbReference>
<organism evidence="2 3">
    <name type="scientific">Ureibacillus endophyticus</name>
    <dbReference type="NCBI Taxonomy" id="1978490"/>
    <lineage>
        <taxon>Bacteria</taxon>
        <taxon>Bacillati</taxon>
        <taxon>Bacillota</taxon>
        <taxon>Bacilli</taxon>
        <taxon>Bacillales</taxon>
        <taxon>Caryophanaceae</taxon>
        <taxon>Ureibacillus</taxon>
    </lineage>
</organism>